<evidence type="ECO:0000313" key="1">
    <source>
        <dbReference type="EMBL" id="KAJ7375328.1"/>
    </source>
</evidence>
<proteinExistence type="predicted"/>
<gene>
    <name evidence="1" type="ORF">OS493_002079</name>
</gene>
<reference evidence="1" key="1">
    <citation type="submission" date="2023-01" db="EMBL/GenBank/DDBJ databases">
        <title>Genome assembly of the deep-sea coral Lophelia pertusa.</title>
        <authorList>
            <person name="Herrera S."/>
            <person name="Cordes E."/>
        </authorList>
    </citation>
    <scope>NUCLEOTIDE SEQUENCE</scope>
    <source>
        <strain evidence="1">USNM1676648</strain>
        <tissue evidence="1">Polyp</tissue>
    </source>
</reference>
<protein>
    <submittedName>
        <fullName evidence="1">Uncharacterized protein</fullName>
    </submittedName>
</protein>
<keyword evidence="2" id="KW-1185">Reference proteome</keyword>
<dbReference type="Proteomes" id="UP001163046">
    <property type="component" value="Unassembled WGS sequence"/>
</dbReference>
<sequence>MRYSRDVSKSLGVVLERSLEQNYWIELLTFNGTKEHRIACVVKKTHKRNLVKVVYTGLVFYNKRRIHYKACNPLKEFDNNVSGYIKRIDTFFLGVMQPRTQSLFI</sequence>
<organism evidence="1 2">
    <name type="scientific">Desmophyllum pertusum</name>
    <dbReference type="NCBI Taxonomy" id="174260"/>
    <lineage>
        <taxon>Eukaryota</taxon>
        <taxon>Metazoa</taxon>
        <taxon>Cnidaria</taxon>
        <taxon>Anthozoa</taxon>
        <taxon>Hexacorallia</taxon>
        <taxon>Scleractinia</taxon>
        <taxon>Caryophylliina</taxon>
        <taxon>Caryophylliidae</taxon>
        <taxon>Desmophyllum</taxon>
    </lineage>
</organism>
<accession>A0A9X0CV21</accession>
<comment type="caution">
    <text evidence="1">The sequence shown here is derived from an EMBL/GenBank/DDBJ whole genome shotgun (WGS) entry which is preliminary data.</text>
</comment>
<name>A0A9X0CV21_9CNID</name>
<evidence type="ECO:0000313" key="2">
    <source>
        <dbReference type="Proteomes" id="UP001163046"/>
    </source>
</evidence>
<dbReference type="EMBL" id="MU826826">
    <property type="protein sequence ID" value="KAJ7375328.1"/>
    <property type="molecule type" value="Genomic_DNA"/>
</dbReference>
<dbReference type="AlphaFoldDB" id="A0A9X0CV21"/>